<keyword evidence="1" id="KW-0689">Ribosomal protein</keyword>
<dbReference type="EMBL" id="GGEC01015346">
    <property type="protein sequence ID" value="MBW95829.1"/>
    <property type="molecule type" value="Transcribed_RNA"/>
</dbReference>
<accession>A0A2P2JQV0</accession>
<organism evidence="1">
    <name type="scientific">Rhizophora mucronata</name>
    <name type="common">Asiatic mangrove</name>
    <dbReference type="NCBI Taxonomy" id="61149"/>
    <lineage>
        <taxon>Eukaryota</taxon>
        <taxon>Viridiplantae</taxon>
        <taxon>Streptophyta</taxon>
        <taxon>Embryophyta</taxon>
        <taxon>Tracheophyta</taxon>
        <taxon>Spermatophyta</taxon>
        <taxon>Magnoliopsida</taxon>
        <taxon>eudicotyledons</taxon>
        <taxon>Gunneridae</taxon>
        <taxon>Pentapetalae</taxon>
        <taxon>rosids</taxon>
        <taxon>fabids</taxon>
        <taxon>Malpighiales</taxon>
        <taxon>Rhizophoraceae</taxon>
        <taxon>Rhizophora</taxon>
    </lineage>
</organism>
<sequence>MLKTENLLPVTNRIVKRFRANLICWKSPQSVFLYLLCLHILPKSDSPTISYPAL</sequence>
<proteinExistence type="predicted"/>
<dbReference type="AlphaFoldDB" id="A0A2P2JQV0"/>
<evidence type="ECO:0000313" key="1">
    <source>
        <dbReference type="EMBL" id="MBW95829.1"/>
    </source>
</evidence>
<name>A0A2P2JQV0_RHIMU</name>
<dbReference type="GO" id="GO:0005840">
    <property type="term" value="C:ribosome"/>
    <property type="evidence" value="ECO:0007669"/>
    <property type="project" value="UniProtKB-KW"/>
</dbReference>
<reference evidence="1" key="1">
    <citation type="submission" date="2018-02" db="EMBL/GenBank/DDBJ databases">
        <title>Rhizophora mucronata_Transcriptome.</title>
        <authorList>
            <person name="Meera S.P."/>
            <person name="Sreeshan A."/>
            <person name="Augustine A."/>
        </authorList>
    </citation>
    <scope>NUCLEOTIDE SEQUENCE</scope>
    <source>
        <tissue evidence="1">Leaf</tissue>
    </source>
</reference>
<protein>
    <submittedName>
        <fullName evidence="1">40S ribosomal protein S15a-5</fullName>
    </submittedName>
</protein>
<keyword evidence="1" id="KW-0687">Ribonucleoprotein</keyword>